<dbReference type="AlphaFoldDB" id="A0AAN7TYL0"/>
<evidence type="ECO:0000313" key="3">
    <source>
        <dbReference type="Proteomes" id="UP001344447"/>
    </source>
</evidence>
<organism evidence="2 3">
    <name type="scientific">Dictyostelium firmibasis</name>
    <dbReference type="NCBI Taxonomy" id="79012"/>
    <lineage>
        <taxon>Eukaryota</taxon>
        <taxon>Amoebozoa</taxon>
        <taxon>Evosea</taxon>
        <taxon>Eumycetozoa</taxon>
        <taxon>Dictyostelia</taxon>
        <taxon>Dictyosteliales</taxon>
        <taxon>Dictyosteliaceae</taxon>
        <taxon>Dictyostelium</taxon>
    </lineage>
</organism>
<feature type="compositionally biased region" description="Acidic residues" evidence="1">
    <location>
        <begin position="144"/>
        <end position="162"/>
    </location>
</feature>
<keyword evidence="3" id="KW-1185">Reference proteome</keyword>
<gene>
    <name evidence="2" type="ORF">RB653_003079</name>
</gene>
<sequence>MLRKIGGCGHECFSVEDLKKLGPFLYDDRLFDQDRFPRISALCVKECKEKMKEIYRITFEGYLNAVNIYYDDSKIFKRRPDPPIMRIGCQTYKNRLEDGNLDPEYRAGILKTMKAGIINGRLVRLCDIPKGVDVEFETTGLTDSEGESEPEEEEEEYESDDE</sequence>
<protein>
    <submittedName>
        <fullName evidence="2">Uncharacterized protein</fullName>
    </submittedName>
</protein>
<name>A0AAN7TYL0_9MYCE</name>
<reference evidence="2 3" key="1">
    <citation type="submission" date="2023-11" db="EMBL/GenBank/DDBJ databases">
        <title>Dfirmibasis_genome.</title>
        <authorList>
            <person name="Edelbroek B."/>
            <person name="Kjellin J."/>
            <person name="Jerlstrom-Hultqvist J."/>
            <person name="Soderbom F."/>
        </authorList>
    </citation>
    <scope>NUCLEOTIDE SEQUENCE [LARGE SCALE GENOMIC DNA]</scope>
    <source>
        <strain evidence="2 3">TNS-C-14</strain>
    </source>
</reference>
<dbReference type="Proteomes" id="UP001344447">
    <property type="component" value="Unassembled WGS sequence"/>
</dbReference>
<evidence type="ECO:0000256" key="1">
    <source>
        <dbReference type="SAM" id="MobiDB-lite"/>
    </source>
</evidence>
<dbReference type="EMBL" id="JAVFKY010000004">
    <property type="protein sequence ID" value="KAK5578126.1"/>
    <property type="molecule type" value="Genomic_DNA"/>
</dbReference>
<proteinExistence type="predicted"/>
<evidence type="ECO:0000313" key="2">
    <source>
        <dbReference type="EMBL" id="KAK5578126.1"/>
    </source>
</evidence>
<feature type="region of interest" description="Disordered" evidence="1">
    <location>
        <begin position="137"/>
        <end position="162"/>
    </location>
</feature>
<comment type="caution">
    <text evidence="2">The sequence shown here is derived from an EMBL/GenBank/DDBJ whole genome shotgun (WGS) entry which is preliminary data.</text>
</comment>
<accession>A0AAN7TYL0</accession>